<accession>A0A1Z4V578</accession>
<dbReference type="AlphaFoldDB" id="A0A1Z4V578"/>
<dbReference type="Pfam" id="PF13565">
    <property type="entry name" value="HTH_32"/>
    <property type="match status" value="1"/>
</dbReference>
<sequence>MNLPEFESRKQLVRIMSSYSHQDQFVNIYDTYESKFLTPFQRKVLLKNLQNNSQPEYRRRIEIMLLADMGKSQTRICEMIGCSQEMARYWIGIAEAGMAHKWNQRPLGRPKIVNDEYIERLKELVNCSPREYGYAFGDWTAQWLSKHLAKELGIQISDRHINRLLKQMGLSTKRKSSPLITTENQDLAIKISDLHSLPEPSFHWSFNLMQTNK</sequence>
<reference evidence="1 2" key="1">
    <citation type="submission" date="2017-06" db="EMBL/GenBank/DDBJ databases">
        <title>Genome sequencing of cyanobaciteial culture collection at National Institute for Environmental Studies (NIES).</title>
        <authorList>
            <person name="Hirose Y."/>
            <person name="Shimura Y."/>
            <person name="Fujisawa T."/>
            <person name="Nakamura Y."/>
            <person name="Kawachi M."/>
        </authorList>
    </citation>
    <scope>NUCLEOTIDE SEQUENCE [LARGE SCALE GENOMIC DNA]</scope>
    <source>
        <strain evidence="1 2">NIES-806</strain>
    </source>
</reference>
<protein>
    <recommendedName>
        <fullName evidence="3">Winged helix-turn helix domain-containing protein</fullName>
    </recommendedName>
</protein>
<dbReference type="Proteomes" id="UP000218702">
    <property type="component" value="Chromosome"/>
</dbReference>
<evidence type="ECO:0000313" key="1">
    <source>
        <dbReference type="EMBL" id="BAZ86711.1"/>
    </source>
</evidence>
<evidence type="ECO:0008006" key="3">
    <source>
        <dbReference type="Google" id="ProtNLM"/>
    </source>
</evidence>
<gene>
    <name evidence="1" type="ORF">NIES806_29270</name>
</gene>
<dbReference type="InterPro" id="IPR009057">
    <property type="entry name" value="Homeodomain-like_sf"/>
</dbReference>
<dbReference type="SUPFAM" id="SSF46689">
    <property type="entry name" value="Homeodomain-like"/>
    <property type="match status" value="1"/>
</dbReference>
<name>A0A1Z4V578_9CYAN</name>
<dbReference type="EMBL" id="AP018316">
    <property type="protein sequence ID" value="BAZ86711.1"/>
    <property type="molecule type" value="Genomic_DNA"/>
</dbReference>
<evidence type="ECO:0000313" key="2">
    <source>
        <dbReference type="Proteomes" id="UP000218702"/>
    </source>
</evidence>
<keyword evidence="2" id="KW-1185">Reference proteome</keyword>
<organism evidence="1 2">
    <name type="scientific">Dolichospermum compactum NIES-806</name>
    <dbReference type="NCBI Taxonomy" id="1973481"/>
    <lineage>
        <taxon>Bacteria</taxon>
        <taxon>Bacillati</taxon>
        <taxon>Cyanobacteriota</taxon>
        <taxon>Cyanophyceae</taxon>
        <taxon>Nostocales</taxon>
        <taxon>Aphanizomenonaceae</taxon>
        <taxon>Dolichospermum</taxon>
        <taxon>Dolichospermum compactum</taxon>
    </lineage>
</organism>
<proteinExistence type="predicted"/>
<dbReference type="KEGG" id="dcm:NIES806_29270"/>